<dbReference type="PANTHER" id="PTHR11496:SF102">
    <property type="entry name" value="ALCOHOL DEHYDROGENASE 4"/>
    <property type="match status" value="1"/>
</dbReference>
<dbReference type="PANTHER" id="PTHR11496">
    <property type="entry name" value="ALCOHOL DEHYDROGENASE"/>
    <property type="match status" value="1"/>
</dbReference>
<dbReference type="EMBL" id="VTEZ01000005">
    <property type="protein sequence ID" value="TYS83631.1"/>
    <property type="molecule type" value="Genomic_DNA"/>
</dbReference>
<keyword evidence="3" id="KW-0520">NAD</keyword>
<dbReference type="InterPro" id="IPR018211">
    <property type="entry name" value="ADH_Fe_CS"/>
</dbReference>
<dbReference type="GO" id="GO:0004022">
    <property type="term" value="F:alcohol dehydrogenase (NAD+) activity"/>
    <property type="evidence" value="ECO:0007669"/>
    <property type="project" value="TreeGrafter"/>
</dbReference>
<name>A0A5D4U975_9BACI</name>
<dbReference type="AlphaFoldDB" id="A0A5D4U975"/>
<evidence type="ECO:0000259" key="5">
    <source>
        <dbReference type="Pfam" id="PF25137"/>
    </source>
</evidence>
<dbReference type="RefSeq" id="WP_148970153.1">
    <property type="nucleotide sequence ID" value="NZ_JBNIKW010000005.1"/>
</dbReference>
<evidence type="ECO:0000313" key="7">
    <source>
        <dbReference type="Proteomes" id="UP000324269"/>
    </source>
</evidence>
<dbReference type="PROSITE" id="PS00913">
    <property type="entry name" value="ADH_IRON_1"/>
    <property type="match status" value="1"/>
</dbReference>
<dbReference type="OrthoDB" id="9815791at2"/>
<dbReference type="Gene3D" id="3.40.50.1970">
    <property type="match status" value="1"/>
</dbReference>
<dbReference type="InterPro" id="IPR056798">
    <property type="entry name" value="ADH_Fe_C"/>
</dbReference>
<evidence type="ECO:0000256" key="2">
    <source>
        <dbReference type="ARBA" id="ARBA00023002"/>
    </source>
</evidence>
<evidence type="ECO:0000259" key="4">
    <source>
        <dbReference type="Pfam" id="PF00465"/>
    </source>
</evidence>
<dbReference type="Pfam" id="PF00465">
    <property type="entry name" value="Fe-ADH"/>
    <property type="match status" value="1"/>
</dbReference>
<feature type="domain" description="Fe-containing alcohol dehydrogenase-like C-terminal" evidence="5">
    <location>
        <begin position="201"/>
        <end position="372"/>
    </location>
</feature>
<evidence type="ECO:0000313" key="6">
    <source>
        <dbReference type="EMBL" id="TYS83631.1"/>
    </source>
</evidence>
<dbReference type="FunFam" id="3.40.50.1970:FF:000003">
    <property type="entry name" value="Alcohol dehydrogenase, iron-containing"/>
    <property type="match status" value="1"/>
</dbReference>
<dbReference type="InterPro" id="IPR039697">
    <property type="entry name" value="Alcohol_dehydrogenase_Fe"/>
</dbReference>
<gene>
    <name evidence="6" type="ORF">FZC85_16670</name>
</gene>
<dbReference type="InterPro" id="IPR001670">
    <property type="entry name" value="ADH_Fe/GldA"/>
</dbReference>
<evidence type="ECO:0000256" key="3">
    <source>
        <dbReference type="ARBA" id="ARBA00023027"/>
    </source>
</evidence>
<feature type="domain" description="Alcohol dehydrogenase iron-type/glycerol dehydrogenase GldA" evidence="4">
    <location>
        <begin position="14"/>
        <end position="190"/>
    </location>
</feature>
<dbReference type="CDD" id="cd14863">
    <property type="entry name" value="Fe-ADH-like"/>
    <property type="match status" value="1"/>
</dbReference>
<proteinExistence type="inferred from homology"/>
<reference evidence="6 7" key="1">
    <citation type="submission" date="2019-08" db="EMBL/GenBank/DDBJ databases">
        <title>Bacillus genomes from the desert of Cuatro Cienegas, Coahuila.</title>
        <authorList>
            <person name="Olmedo-Alvarez G."/>
        </authorList>
    </citation>
    <scope>NUCLEOTIDE SEQUENCE [LARGE SCALE GENOMIC DNA]</scope>
    <source>
        <strain evidence="6 7">CH87b_3T</strain>
    </source>
</reference>
<evidence type="ECO:0000256" key="1">
    <source>
        <dbReference type="ARBA" id="ARBA00007358"/>
    </source>
</evidence>
<dbReference type="SUPFAM" id="SSF56796">
    <property type="entry name" value="Dehydroquinate synthase-like"/>
    <property type="match status" value="1"/>
</dbReference>
<dbReference type="GO" id="GO:0046872">
    <property type="term" value="F:metal ion binding"/>
    <property type="evidence" value="ECO:0007669"/>
    <property type="project" value="InterPro"/>
</dbReference>
<dbReference type="Pfam" id="PF25137">
    <property type="entry name" value="ADH_Fe_C"/>
    <property type="match status" value="1"/>
</dbReference>
<comment type="caution">
    <text evidence="6">The sequence shown here is derived from an EMBL/GenBank/DDBJ whole genome shotgun (WGS) entry which is preliminary data.</text>
</comment>
<comment type="similarity">
    <text evidence="1">Belongs to the iron-containing alcohol dehydrogenase family.</text>
</comment>
<keyword evidence="2" id="KW-0560">Oxidoreductase</keyword>
<accession>A0A5D4U975</accession>
<dbReference type="Gene3D" id="1.20.1090.10">
    <property type="entry name" value="Dehydroquinate synthase-like - alpha domain"/>
    <property type="match status" value="1"/>
</dbReference>
<sequence length="402" mass="43504">MSTSYFQFSVRTVVNSGAGSRTLLPEMIKGLGGKRAVLYTDIGLTQAGITDQIKELFELIPGTPQLVGVFEGIEQDAKGEIINRGARFFKECNGDSLIALGGGSVLDTVKGIKWMLHKGLDDIRDSLLTGNVMEWWPEAQFIPIPHVAIATTAGTGAEVSPAAVIFNEKLGIKTNLLHPFISADMAILDPDLTVGLPPKITAFTGFDALTHAVEAYFSPKANPMTDAYALQSVRMIADNLQIAVRKGENLSARANMLMASSMAISAFCLCLNAIPVHNLAHAIGAKFKIPHGLANAVLLPNVMESMPEFYLPRITGFAQALGIKDLSEQPEKCLEDVINYIRDLRKAVNLPDTFAEFESNQGQLQHLVPAVHNDPAGVFYKIPATVITKVTNEVFEETTIKA</sequence>
<dbReference type="Proteomes" id="UP000324269">
    <property type="component" value="Unassembled WGS sequence"/>
</dbReference>
<organism evidence="6 7">
    <name type="scientific">Rossellomorea aquimaris</name>
    <dbReference type="NCBI Taxonomy" id="189382"/>
    <lineage>
        <taxon>Bacteria</taxon>
        <taxon>Bacillati</taxon>
        <taxon>Bacillota</taxon>
        <taxon>Bacilli</taxon>
        <taxon>Bacillales</taxon>
        <taxon>Bacillaceae</taxon>
        <taxon>Rossellomorea</taxon>
    </lineage>
</organism>
<protein>
    <submittedName>
        <fullName evidence="6">Iron-containing alcohol dehydrogenase</fullName>
    </submittedName>
</protein>